<feature type="non-terminal residue" evidence="2">
    <location>
        <position position="1"/>
    </location>
</feature>
<accession>A0A829GL84</accession>
<evidence type="ECO:0000313" key="2">
    <source>
        <dbReference type="EMBL" id="EPC59090.1"/>
    </source>
</evidence>
<gene>
    <name evidence="2" type="ORF">Lpp123_00879</name>
</gene>
<protein>
    <submittedName>
        <fullName evidence="2">Uncharacterized protein</fullName>
    </submittedName>
</protein>
<proteinExistence type="predicted"/>
<evidence type="ECO:0000256" key="1">
    <source>
        <dbReference type="SAM" id="Phobius"/>
    </source>
</evidence>
<keyword evidence="1" id="KW-0472">Membrane</keyword>
<feature type="transmembrane region" description="Helical" evidence="1">
    <location>
        <begin position="12"/>
        <end position="30"/>
    </location>
</feature>
<keyword evidence="1" id="KW-1133">Transmembrane helix</keyword>
<reference evidence="2 3" key="1">
    <citation type="journal article" date="2013" name="PLoS ONE">
        <title>Lactobacillus paracasei comparative genomics: towards species pan-genome definition and exploitation of diversity.</title>
        <authorList>
            <person name="Smokvina T."/>
            <person name="Wels M."/>
            <person name="Polka J."/>
            <person name="Chervaux C."/>
            <person name="Brisse S."/>
            <person name="Boekhorst J."/>
            <person name="van Hylckama Vlieg J.E."/>
            <person name="Siezen R.J."/>
        </authorList>
    </citation>
    <scope>NUCLEOTIDE SEQUENCE [LARGE SCALE GENOMIC DNA]</scope>
    <source>
        <strain evidence="2 3">Lpp123</strain>
    </source>
</reference>
<name>A0A829GL84_LACPA</name>
<dbReference type="AlphaFoldDB" id="A0A829GL84"/>
<evidence type="ECO:0000313" key="3">
    <source>
        <dbReference type="Proteomes" id="UP000014316"/>
    </source>
</evidence>
<organism evidence="2 3">
    <name type="scientific">Lacticaseibacillus paracasei subsp. paracasei Lpp123</name>
    <dbReference type="NCBI Taxonomy" id="1256201"/>
    <lineage>
        <taxon>Bacteria</taxon>
        <taxon>Bacillati</taxon>
        <taxon>Bacillota</taxon>
        <taxon>Bacilli</taxon>
        <taxon>Lactobacillales</taxon>
        <taxon>Lactobacillaceae</taxon>
        <taxon>Lacticaseibacillus</taxon>
    </lineage>
</organism>
<sequence>SVLTTYLDNPPSRYLGLMILIYAIIDWLFYEATVHITARMVDEPVSRWAID</sequence>
<keyword evidence="1" id="KW-0812">Transmembrane</keyword>
<dbReference type="Proteomes" id="UP000014316">
    <property type="component" value="Unassembled WGS sequence"/>
</dbReference>
<comment type="caution">
    <text evidence="2">The sequence shown here is derived from an EMBL/GenBank/DDBJ whole genome shotgun (WGS) entry which is preliminary data.</text>
</comment>
<dbReference type="EMBL" id="ANJW01000047">
    <property type="protein sequence ID" value="EPC59090.1"/>
    <property type="molecule type" value="Genomic_DNA"/>
</dbReference>